<feature type="region of interest" description="Disordered" evidence="1">
    <location>
        <begin position="613"/>
        <end position="665"/>
    </location>
</feature>
<feature type="compositionally biased region" description="Polar residues" evidence="1">
    <location>
        <begin position="384"/>
        <end position="404"/>
    </location>
</feature>
<feature type="compositionally biased region" description="Basic and acidic residues" evidence="1">
    <location>
        <begin position="293"/>
        <end position="310"/>
    </location>
</feature>
<feature type="compositionally biased region" description="Low complexity" evidence="1">
    <location>
        <begin position="338"/>
        <end position="349"/>
    </location>
</feature>
<feature type="compositionally biased region" description="Basic and acidic residues" evidence="1">
    <location>
        <begin position="749"/>
        <end position="760"/>
    </location>
</feature>
<accession>A0A5D3B095</accession>
<name>A0A5D3B095_9TREE</name>
<feature type="compositionally biased region" description="Low complexity" evidence="1">
    <location>
        <begin position="164"/>
        <end position="183"/>
    </location>
</feature>
<dbReference type="Proteomes" id="UP000322245">
    <property type="component" value="Unassembled WGS sequence"/>
</dbReference>
<proteinExistence type="predicted"/>
<feature type="region of interest" description="Disordered" evidence="1">
    <location>
        <begin position="293"/>
        <end position="599"/>
    </location>
</feature>
<feature type="region of interest" description="Disordered" evidence="1">
    <location>
        <begin position="1"/>
        <end position="62"/>
    </location>
</feature>
<evidence type="ECO:0000313" key="2">
    <source>
        <dbReference type="EMBL" id="TYJ55763.1"/>
    </source>
</evidence>
<keyword evidence="3" id="KW-1185">Reference proteome</keyword>
<feature type="compositionally biased region" description="Low complexity" evidence="1">
    <location>
        <begin position="245"/>
        <end position="254"/>
    </location>
</feature>
<reference evidence="2 3" key="1">
    <citation type="submission" date="2017-05" db="EMBL/GenBank/DDBJ databases">
        <title>The Genome Sequence of Tsuchiyaea wingfieldii DSM 27421.</title>
        <authorList>
            <person name="Cuomo C."/>
            <person name="Passer A."/>
            <person name="Billmyre B."/>
            <person name="Heitman J."/>
        </authorList>
    </citation>
    <scope>NUCLEOTIDE SEQUENCE [LARGE SCALE GENOMIC DNA]</scope>
    <source>
        <strain evidence="2 3">DSM 27421</strain>
    </source>
</reference>
<feature type="compositionally biased region" description="Basic and acidic residues" evidence="1">
    <location>
        <begin position="359"/>
        <end position="370"/>
    </location>
</feature>
<feature type="region of interest" description="Disordered" evidence="1">
    <location>
        <begin position="143"/>
        <end position="254"/>
    </location>
</feature>
<evidence type="ECO:0000256" key="1">
    <source>
        <dbReference type="SAM" id="MobiDB-lite"/>
    </source>
</evidence>
<evidence type="ECO:0000313" key="3">
    <source>
        <dbReference type="Proteomes" id="UP000322245"/>
    </source>
</evidence>
<dbReference type="AlphaFoldDB" id="A0A5D3B095"/>
<feature type="compositionally biased region" description="Pro residues" evidence="1">
    <location>
        <begin position="224"/>
        <end position="244"/>
    </location>
</feature>
<feature type="region of interest" description="Disordered" evidence="1">
    <location>
        <begin position="717"/>
        <end position="772"/>
    </location>
</feature>
<organism evidence="2 3">
    <name type="scientific">Cryptococcus floricola</name>
    <dbReference type="NCBI Taxonomy" id="2591691"/>
    <lineage>
        <taxon>Eukaryota</taxon>
        <taxon>Fungi</taxon>
        <taxon>Dikarya</taxon>
        <taxon>Basidiomycota</taxon>
        <taxon>Agaricomycotina</taxon>
        <taxon>Tremellomycetes</taxon>
        <taxon>Tremellales</taxon>
        <taxon>Cryptococcaceae</taxon>
        <taxon>Cryptococcus</taxon>
    </lineage>
</organism>
<sequence>MSSMPITLSTRPTSTTKPIAIPSSKSHSQAQTKLRSVPSLDSGYFENNSPPPSPPPTAEERLSVPMLADEAIGLLEKQDAKVHKLKGATGTSAVLIDHLVDFFASPAYQDAYPPPTNSQASQGTVQGNAGKGERMYKTLPQRTAVAKGAAGGVRRKVEGATVRAGTKGAAPTTAPVAAPKQAPRAASRMAGTVRKRGQPQKEVQEEVVQEDASAGQEEASIPANQPPIFTPQPSATPQPIPSSPPSIQEPAAPALTLADVQTILRENDEKWKDQLQVVEARLGQEVERLRSEVQDVRRKCEELEQAERARAPRPSSTTPGHPRILGGQNAPYTSHQRSASAPWSGSYSSLGKRRHPHEHRVESDDAEAKRVRFNANRAGEPASDATTSDAQSQPRTPSPRQAPSSFPPNFFAQPALPATTSSQASVLPRTPSPSRQGIVPDNSQTPRPPSEWRAQYEYAPETGPLRTPYNIERTPEFATTPEPPLRGDISPSFDGGALGGRLTPGHIRQNLPSTPDQPDEEDFAPSGIALSTVTDLERIDESEELPPSRQTSPASHLRAQANAVLGLGVGATPSSASPKPQPRSISVPNQPTTPSLLGQHSLLAPPAFIARTRAGSERPSFSARAQTHSPPPRPRSASAVHRPSGGGPGRRTPSNSRHASPALLATVIPTERDESRVRSASADYMRIAKYGFETSLDTIDDADLSPTALPIHRPTPTFSAITLPPPSSIATDTPGPGGSGSGPAGAGAAERRRWIKKDEVATPGQRTLLGTERYNDTRFGDMPVGFWAQPGVDLGTPGTPF</sequence>
<dbReference type="EMBL" id="NIDF01000034">
    <property type="protein sequence ID" value="TYJ55763.1"/>
    <property type="molecule type" value="Genomic_DNA"/>
</dbReference>
<feature type="compositionally biased region" description="Polar residues" evidence="1">
    <location>
        <begin position="572"/>
        <end position="598"/>
    </location>
</feature>
<comment type="caution">
    <text evidence="2">The sequence shown here is derived from an EMBL/GenBank/DDBJ whole genome shotgun (WGS) entry which is preliminary data.</text>
</comment>
<feature type="compositionally biased region" description="Gly residues" evidence="1">
    <location>
        <begin position="735"/>
        <end position="745"/>
    </location>
</feature>
<gene>
    <name evidence="2" type="ORF">B9479_003540</name>
</gene>
<feature type="compositionally biased region" description="Polar residues" evidence="1">
    <location>
        <begin position="1"/>
        <end position="34"/>
    </location>
</feature>
<protein>
    <submittedName>
        <fullName evidence="2">Uncharacterized protein</fullName>
    </submittedName>
</protein>